<gene>
    <name evidence="2" type="ORF">K444DRAFT_597858</name>
</gene>
<evidence type="ECO:0000313" key="2">
    <source>
        <dbReference type="EMBL" id="PMD54777.1"/>
    </source>
</evidence>
<dbReference type="RefSeq" id="XP_024731681.1">
    <property type="nucleotide sequence ID" value="XM_024878507.1"/>
</dbReference>
<accession>A0A2J6SVI5</accession>
<feature type="domain" description="F-box" evidence="1">
    <location>
        <begin position="2"/>
        <end position="50"/>
    </location>
</feature>
<dbReference type="PROSITE" id="PS50181">
    <property type="entry name" value="FBOX"/>
    <property type="match status" value="1"/>
</dbReference>
<dbReference type="EMBL" id="KZ613859">
    <property type="protein sequence ID" value="PMD54777.1"/>
    <property type="molecule type" value="Genomic_DNA"/>
</dbReference>
<dbReference type="Pfam" id="PF00646">
    <property type="entry name" value="F-box"/>
    <property type="match status" value="1"/>
</dbReference>
<protein>
    <recommendedName>
        <fullName evidence="1">F-box domain-containing protein</fullName>
    </recommendedName>
</protein>
<dbReference type="InterPro" id="IPR001810">
    <property type="entry name" value="F-box_dom"/>
</dbReference>
<dbReference type="InParanoid" id="A0A2J6SVI5"/>
<evidence type="ECO:0000259" key="1">
    <source>
        <dbReference type="PROSITE" id="PS50181"/>
    </source>
</evidence>
<organism evidence="2 3">
    <name type="scientific">Hyaloscypha bicolor E</name>
    <dbReference type="NCBI Taxonomy" id="1095630"/>
    <lineage>
        <taxon>Eukaryota</taxon>
        <taxon>Fungi</taxon>
        <taxon>Dikarya</taxon>
        <taxon>Ascomycota</taxon>
        <taxon>Pezizomycotina</taxon>
        <taxon>Leotiomycetes</taxon>
        <taxon>Helotiales</taxon>
        <taxon>Hyaloscyphaceae</taxon>
        <taxon>Hyaloscypha</taxon>
        <taxon>Hyaloscypha bicolor</taxon>
    </lineage>
</organism>
<dbReference type="InterPro" id="IPR036047">
    <property type="entry name" value="F-box-like_dom_sf"/>
</dbReference>
<dbReference type="Proteomes" id="UP000235371">
    <property type="component" value="Unassembled WGS sequence"/>
</dbReference>
<dbReference type="GeneID" id="36586584"/>
<dbReference type="STRING" id="1095630.A0A2J6SVI5"/>
<dbReference type="AlphaFoldDB" id="A0A2J6SVI5"/>
<sequence>MANALIRLPPEIVHNILKYVNPVDLARIAKTCRMLHRSIMQDRLLCKEIWCLSLDEPKEKGLSNDEGVKEFDFEHELHEFVRVQRILKNDSSVEEKVARLPTISSFATKLLQTASPKDSKNMAVMREWFDDKRDREKRDNIEAFLCQSITFSRSRLTTALPTPSFADRQASAKLHVQYGTPIFYPRRGRYAQVYPYAVSMVYDLRNYKEESLWGPYLEDGKASVDWEKLEAVMIVLGWNLRVFTEQRDGVFGPRSVWREPWVGASPGSYEEMQGIPEAVEEGVVDPYGVQGTWMRVVCFLDFHDLFAYNFTSSDTDSLPSTSPRPPLNTNEAIRLISMEIRPTRTEAPGPDDGQELPVVFFEGTAKSMHAQWEPHANSRIKGSVRLTKEGEVRWQSVSVYGGEERWASEGIQVGGLRSARGVLGHWFDKDHDVHGPAGPTAFWKINDHLDGGADYDSEEEEDDDWTEDPEEVLEAIASLVGFQADLG</sequence>
<proteinExistence type="predicted"/>
<dbReference type="OrthoDB" id="3226064at2759"/>
<reference evidence="2 3" key="1">
    <citation type="submission" date="2016-04" db="EMBL/GenBank/DDBJ databases">
        <title>A degradative enzymes factory behind the ericoid mycorrhizal symbiosis.</title>
        <authorList>
            <consortium name="DOE Joint Genome Institute"/>
            <person name="Martino E."/>
            <person name="Morin E."/>
            <person name="Grelet G."/>
            <person name="Kuo A."/>
            <person name="Kohler A."/>
            <person name="Daghino S."/>
            <person name="Barry K."/>
            <person name="Choi C."/>
            <person name="Cichocki N."/>
            <person name="Clum A."/>
            <person name="Copeland A."/>
            <person name="Hainaut M."/>
            <person name="Haridas S."/>
            <person name="Labutti K."/>
            <person name="Lindquist E."/>
            <person name="Lipzen A."/>
            <person name="Khouja H.-R."/>
            <person name="Murat C."/>
            <person name="Ohm R."/>
            <person name="Olson A."/>
            <person name="Spatafora J."/>
            <person name="Veneault-Fourrey C."/>
            <person name="Henrissat B."/>
            <person name="Grigoriev I."/>
            <person name="Martin F."/>
            <person name="Perotto S."/>
        </authorList>
    </citation>
    <scope>NUCLEOTIDE SEQUENCE [LARGE SCALE GENOMIC DNA]</scope>
    <source>
        <strain evidence="2 3">E</strain>
    </source>
</reference>
<name>A0A2J6SVI5_9HELO</name>
<evidence type="ECO:0000313" key="3">
    <source>
        <dbReference type="Proteomes" id="UP000235371"/>
    </source>
</evidence>
<dbReference type="Gene3D" id="1.20.1280.50">
    <property type="match status" value="1"/>
</dbReference>
<keyword evidence="3" id="KW-1185">Reference proteome</keyword>
<dbReference type="SMART" id="SM00256">
    <property type="entry name" value="FBOX"/>
    <property type="match status" value="1"/>
</dbReference>
<dbReference type="SUPFAM" id="SSF81383">
    <property type="entry name" value="F-box domain"/>
    <property type="match status" value="1"/>
</dbReference>